<evidence type="ECO:0000256" key="4">
    <source>
        <dbReference type="SAM" id="MobiDB-lite"/>
    </source>
</evidence>
<dbReference type="GO" id="GO:0005840">
    <property type="term" value="C:ribosome"/>
    <property type="evidence" value="ECO:0007669"/>
    <property type="project" value="UniProtKB-KW"/>
</dbReference>
<dbReference type="AlphaFoldDB" id="A0A4P9XHB6"/>
<dbReference type="Proteomes" id="UP000271241">
    <property type="component" value="Unassembled WGS sequence"/>
</dbReference>
<dbReference type="Pfam" id="PF01165">
    <property type="entry name" value="Ribosomal_S21"/>
    <property type="match status" value="1"/>
</dbReference>
<dbReference type="GO" id="GO:0003735">
    <property type="term" value="F:structural constituent of ribosome"/>
    <property type="evidence" value="ECO:0007669"/>
    <property type="project" value="InterPro"/>
</dbReference>
<dbReference type="GO" id="GO:1990904">
    <property type="term" value="C:ribonucleoprotein complex"/>
    <property type="evidence" value="ECO:0007669"/>
    <property type="project" value="UniProtKB-KW"/>
</dbReference>
<keyword evidence="3" id="KW-0687">Ribonucleoprotein</keyword>
<dbReference type="OrthoDB" id="2501249at2759"/>
<feature type="non-terminal residue" evidence="5">
    <location>
        <position position="80"/>
    </location>
</feature>
<name>A0A4P9XHB6_9FUNG</name>
<evidence type="ECO:0000256" key="1">
    <source>
        <dbReference type="ARBA" id="ARBA00006640"/>
    </source>
</evidence>
<gene>
    <name evidence="5" type="ORF">THASP1DRAFT_10184</name>
</gene>
<keyword evidence="6" id="KW-1185">Reference proteome</keyword>
<reference evidence="6" key="1">
    <citation type="journal article" date="2018" name="Nat. Microbiol.">
        <title>Leveraging single-cell genomics to expand the fungal tree of life.</title>
        <authorList>
            <person name="Ahrendt S.R."/>
            <person name="Quandt C.A."/>
            <person name="Ciobanu D."/>
            <person name="Clum A."/>
            <person name="Salamov A."/>
            <person name="Andreopoulos B."/>
            <person name="Cheng J.F."/>
            <person name="Woyke T."/>
            <person name="Pelin A."/>
            <person name="Henrissat B."/>
            <person name="Reynolds N.K."/>
            <person name="Benny G.L."/>
            <person name="Smith M.E."/>
            <person name="James T.Y."/>
            <person name="Grigoriev I.V."/>
        </authorList>
    </citation>
    <scope>NUCLEOTIDE SEQUENCE [LARGE SCALE GENOMIC DNA]</scope>
    <source>
        <strain evidence="6">RSA 1356</strain>
    </source>
</reference>
<evidence type="ECO:0008006" key="7">
    <source>
        <dbReference type="Google" id="ProtNLM"/>
    </source>
</evidence>
<keyword evidence="2" id="KW-0689">Ribosomal protein</keyword>
<sequence length="80" mass="9849">PSAARVAGRSLAVHYDNPAQTYRRLQQLLNRDQIRKRLRMRERYEKPTQRRQREKKESDMRVFQRTVARKVRLVKQMKNR</sequence>
<dbReference type="EMBL" id="KZ993609">
    <property type="protein sequence ID" value="RKP04580.1"/>
    <property type="molecule type" value="Genomic_DNA"/>
</dbReference>
<dbReference type="InterPro" id="IPR001911">
    <property type="entry name" value="Ribosomal_bS21"/>
</dbReference>
<protein>
    <recommendedName>
        <fullName evidence="7">30S ribosomal protein S21</fullName>
    </recommendedName>
</protein>
<proteinExistence type="inferred from homology"/>
<evidence type="ECO:0000313" key="5">
    <source>
        <dbReference type="EMBL" id="RKP04580.1"/>
    </source>
</evidence>
<dbReference type="NCBIfam" id="TIGR00030">
    <property type="entry name" value="S21p"/>
    <property type="match status" value="1"/>
</dbReference>
<comment type="similarity">
    <text evidence="1">Belongs to the bacterial ribosomal protein bS21 family.</text>
</comment>
<feature type="non-terminal residue" evidence="5">
    <location>
        <position position="1"/>
    </location>
</feature>
<evidence type="ECO:0000256" key="3">
    <source>
        <dbReference type="ARBA" id="ARBA00023274"/>
    </source>
</evidence>
<evidence type="ECO:0000256" key="2">
    <source>
        <dbReference type="ARBA" id="ARBA00022980"/>
    </source>
</evidence>
<dbReference type="GO" id="GO:0006412">
    <property type="term" value="P:translation"/>
    <property type="evidence" value="ECO:0007669"/>
    <property type="project" value="InterPro"/>
</dbReference>
<accession>A0A4P9XHB6</accession>
<dbReference type="STRING" id="78915.A0A4P9XHB6"/>
<organism evidence="5 6">
    <name type="scientific">Thamnocephalis sphaerospora</name>
    <dbReference type="NCBI Taxonomy" id="78915"/>
    <lineage>
        <taxon>Eukaryota</taxon>
        <taxon>Fungi</taxon>
        <taxon>Fungi incertae sedis</taxon>
        <taxon>Zoopagomycota</taxon>
        <taxon>Zoopagomycotina</taxon>
        <taxon>Zoopagomycetes</taxon>
        <taxon>Zoopagales</taxon>
        <taxon>Sigmoideomycetaceae</taxon>
        <taxon>Thamnocephalis</taxon>
    </lineage>
</organism>
<feature type="region of interest" description="Disordered" evidence="4">
    <location>
        <begin position="40"/>
        <end position="61"/>
    </location>
</feature>
<evidence type="ECO:0000313" key="6">
    <source>
        <dbReference type="Proteomes" id="UP000271241"/>
    </source>
</evidence>